<dbReference type="SUPFAM" id="SSF50974">
    <property type="entry name" value="Nitrous oxide reductase, N-terminal domain"/>
    <property type="match status" value="1"/>
</dbReference>
<dbReference type="InterPro" id="IPR015943">
    <property type="entry name" value="WD40/YVTN_repeat-like_dom_sf"/>
</dbReference>
<accession>A0A0F9LSY0</accession>
<protein>
    <submittedName>
        <fullName evidence="1">Uncharacterized protein</fullName>
    </submittedName>
</protein>
<dbReference type="EMBL" id="LAZR01006711">
    <property type="protein sequence ID" value="KKM90166.1"/>
    <property type="molecule type" value="Genomic_DNA"/>
</dbReference>
<comment type="caution">
    <text evidence="1">The sequence shown here is derived from an EMBL/GenBank/DDBJ whole genome shotgun (WGS) entry which is preliminary data.</text>
</comment>
<organism evidence="1">
    <name type="scientific">marine sediment metagenome</name>
    <dbReference type="NCBI Taxonomy" id="412755"/>
    <lineage>
        <taxon>unclassified sequences</taxon>
        <taxon>metagenomes</taxon>
        <taxon>ecological metagenomes</taxon>
    </lineage>
</organism>
<name>A0A0F9LSY0_9ZZZZ</name>
<gene>
    <name evidence="1" type="ORF">LCGC14_1241400</name>
</gene>
<proteinExistence type="predicted"/>
<reference evidence="1" key="1">
    <citation type="journal article" date="2015" name="Nature">
        <title>Complex archaea that bridge the gap between prokaryotes and eukaryotes.</title>
        <authorList>
            <person name="Spang A."/>
            <person name="Saw J.H."/>
            <person name="Jorgensen S.L."/>
            <person name="Zaremba-Niedzwiedzka K."/>
            <person name="Martijn J."/>
            <person name="Lind A.E."/>
            <person name="van Eijk R."/>
            <person name="Schleper C."/>
            <person name="Guy L."/>
            <person name="Ettema T.J."/>
        </authorList>
    </citation>
    <scope>NUCLEOTIDE SEQUENCE</scope>
</reference>
<dbReference type="AlphaFoldDB" id="A0A0F9LSY0"/>
<evidence type="ECO:0000313" key="1">
    <source>
        <dbReference type="EMBL" id="KKM90166.1"/>
    </source>
</evidence>
<dbReference type="InterPro" id="IPR011045">
    <property type="entry name" value="N2O_reductase_N"/>
</dbReference>
<sequence length="65" mass="6874">MKKKALLWSILGAGLISLVLAQSSNAGFIQGTRVRTDNPSPFHITTSPDGKLLVVTNQSGHSVTL</sequence>
<dbReference type="Gene3D" id="2.130.10.10">
    <property type="entry name" value="YVTN repeat-like/Quinoprotein amine dehydrogenase"/>
    <property type="match status" value="1"/>
</dbReference>